<dbReference type="PANTHER" id="PTHR43877">
    <property type="entry name" value="AMINOALKYLPHOSPHONATE N-ACETYLTRANSFERASE-RELATED-RELATED"/>
    <property type="match status" value="1"/>
</dbReference>
<dbReference type="InterPro" id="IPR050832">
    <property type="entry name" value="Bact_Acetyltransf"/>
</dbReference>
<dbReference type="SUPFAM" id="SSF55729">
    <property type="entry name" value="Acyl-CoA N-acyltransferases (Nat)"/>
    <property type="match status" value="1"/>
</dbReference>
<dbReference type="CDD" id="cd04301">
    <property type="entry name" value="NAT_SF"/>
    <property type="match status" value="1"/>
</dbReference>
<sequence length="316" mass="36352">MLTLTMRPYQGETDLPPLADLLNLCRKVDQIDYTTSVQDLRSWFNAPKGDPKDNVRLWENETGQIVGYSHCQKGSTEEVEDVFFRFVVHPNLRNQGLEEDMLAWGERRVVEIGKSLIRTSTRNTNRDRQHFLETNGYQLHRRFFSMERSLHLPIPEPSVPDGFSIRLYKGESEAEAWVEMFNQSFIDHWNFNPCTLEEQLYYIQAPDYQADMDWVAVSPNGQLAAFCYCNIDKEDNRQRNCQEGWVNLLGTRRGFRRQGLGRAILLTGLHSLQKAGMKVAKLGVDSTNPNGALQLYESVGFQLLHTNLIYGKALGN</sequence>
<dbReference type="Pfam" id="PF00583">
    <property type="entry name" value="Acetyltransf_1"/>
    <property type="match status" value="1"/>
</dbReference>
<feature type="domain" description="N-acetyltransferase" evidence="3">
    <location>
        <begin position="163"/>
        <end position="316"/>
    </location>
</feature>
<evidence type="ECO:0000256" key="1">
    <source>
        <dbReference type="ARBA" id="ARBA00022679"/>
    </source>
</evidence>
<evidence type="ECO:0000313" key="5">
    <source>
        <dbReference type="Proteomes" id="UP001235849"/>
    </source>
</evidence>
<dbReference type="InterPro" id="IPR000182">
    <property type="entry name" value="GNAT_dom"/>
</dbReference>
<dbReference type="Gene3D" id="3.40.630.30">
    <property type="match status" value="1"/>
</dbReference>
<dbReference type="PANTHER" id="PTHR43877:SF1">
    <property type="entry name" value="ACETYLTRANSFERASE"/>
    <property type="match status" value="1"/>
</dbReference>
<name>A0ABT7B874_9CYAN</name>
<dbReference type="Proteomes" id="UP001235849">
    <property type="component" value="Unassembled WGS sequence"/>
</dbReference>
<keyword evidence="2 4" id="KW-0012">Acyltransferase</keyword>
<dbReference type="EC" id="2.3.1.-" evidence="4"/>
<comment type="caution">
    <text evidence="4">The sequence shown here is derived from an EMBL/GenBank/DDBJ whole genome shotgun (WGS) entry which is preliminary data.</text>
</comment>
<dbReference type="PROSITE" id="PS51186">
    <property type="entry name" value="GNAT"/>
    <property type="match status" value="2"/>
</dbReference>
<protein>
    <submittedName>
        <fullName evidence="4">GNAT family N-acetyltransferase</fullName>
        <ecNumber evidence="4">2.3.1.-</ecNumber>
    </submittedName>
</protein>
<evidence type="ECO:0000259" key="3">
    <source>
        <dbReference type="PROSITE" id="PS51186"/>
    </source>
</evidence>
<keyword evidence="1 4" id="KW-0808">Transferase</keyword>
<keyword evidence="5" id="KW-1185">Reference proteome</keyword>
<feature type="domain" description="N-acetyltransferase" evidence="3">
    <location>
        <begin position="4"/>
        <end position="155"/>
    </location>
</feature>
<reference evidence="4 5" key="1">
    <citation type="submission" date="2023-01" db="EMBL/GenBank/DDBJ databases">
        <title>Novel diversity within Roseofilum (Cyanobacteria; Desertifilaceae) from marine benthic mats with descriptions of four novel species.</title>
        <authorList>
            <person name="Wang Y."/>
            <person name="Berthold D.E."/>
            <person name="Hu J."/>
            <person name="Lefler F.W."/>
            <person name="Laughinghouse H.D. IV."/>
        </authorList>
    </citation>
    <scope>NUCLEOTIDE SEQUENCE [LARGE SCALE GENOMIC DNA]</scope>
    <source>
        <strain evidence="4 5">BLCC-M114</strain>
    </source>
</reference>
<evidence type="ECO:0000256" key="2">
    <source>
        <dbReference type="ARBA" id="ARBA00023315"/>
    </source>
</evidence>
<organism evidence="4 5">
    <name type="scientific">Roseofilum capinflatum BLCC-M114</name>
    <dbReference type="NCBI Taxonomy" id="3022440"/>
    <lineage>
        <taxon>Bacteria</taxon>
        <taxon>Bacillati</taxon>
        <taxon>Cyanobacteriota</taxon>
        <taxon>Cyanophyceae</taxon>
        <taxon>Desertifilales</taxon>
        <taxon>Desertifilaceae</taxon>
        <taxon>Roseofilum</taxon>
        <taxon>Roseofilum capinflatum</taxon>
    </lineage>
</organism>
<dbReference type="EMBL" id="JAQOSO010000082">
    <property type="protein sequence ID" value="MDJ1175380.1"/>
    <property type="molecule type" value="Genomic_DNA"/>
</dbReference>
<dbReference type="RefSeq" id="WP_283767682.1">
    <property type="nucleotide sequence ID" value="NZ_JAQOSO010000082.1"/>
</dbReference>
<dbReference type="GO" id="GO:0016746">
    <property type="term" value="F:acyltransferase activity"/>
    <property type="evidence" value="ECO:0007669"/>
    <property type="project" value="UniProtKB-KW"/>
</dbReference>
<evidence type="ECO:0000313" key="4">
    <source>
        <dbReference type="EMBL" id="MDJ1175380.1"/>
    </source>
</evidence>
<accession>A0ABT7B874</accession>
<proteinExistence type="predicted"/>
<dbReference type="InterPro" id="IPR016181">
    <property type="entry name" value="Acyl_CoA_acyltransferase"/>
</dbReference>
<gene>
    <name evidence="4" type="ORF">PMG25_14890</name>
</gene>